<keyword evidence="6" id="KW-1185">Reference proteome</keyword>
<dbReference type="InterPro" id="IPR001647">
    <property type="entry name" value="HTH_TetR"/>
</dbReference>
<evidence type="ECO:0000313" key="5">
    <source>
        <dbReference type="EMBL" id="MBS2551137.1"/>
    </source>
</evidence>
<dbReference type="EMBL" id="JAAFYZ010000128">
    <property type="protein sequence ID" value="MBS2551137.1"/>
    <property type="molecule type" value="Genomic_DNA"/>
</dbReference>
<dbReference type="Gene3D" id="1.10.357.10">
    <property type="entry name" value="Tetracycline Repressor, domain 2"/>
    <property type="match status" value="1"/>
</dbReference>
<proteinExistence type="predicted"/>
<dbReference type="Proteomes" id="UP000730482">
    <property type="component" value="Unassembled WGS sequence"/>
</dbReference>
<dbReference type="SUPFAM" id="SSF46689">
    <property type="entry name" value="Homeodomain-like"/>
    <property type="match status" value="1"/>
</dbReference>
<organism evidence="5 6">
    <name type="scientific">Catenulispora pinistramenti</name>
    <dbReference type="NCBI Taxonomy" id="2705254"/>
    <lineage>
        <taxon>Bacteria</taxon>
        <taxon>Bacillati</taxon>
        <taxon>Actinomycetota</taxon>
        <taxon>Actinomycetes</taxon>
        <taxon>Catenulisporales</taxon>
        <taxon>Catenulisporaceae</taxon>
        <taxon>Catenulispora</taxon>
    </lineage>
</organism>
<reference evidence="5 6" key="1">
    <citation type="submission" date="2020-02" db="EMBL/GenBank/DDBJ databases">
        <title>Acidophilic actinobacteria isolated from forest soil.</title>
        <authorList>
            <person name="Golinska P."/>
        </authorList>
    </citation>
    <scope>NUCLEOTIDE SEQUENCE [LARGE SCALE GENOMIC DNA]</scope>
    <source>
        <strain evidence="5 6">NL8</strain>
    </source>
</reference>
<feature type="DNA-binding region" description="H-T-H motif" evidence="2">
    <location>
        <begin position="52"/>
        <end position="71"/>
    </location>
</feature>
<evidence type="ECO:0000259" key="4">
    <source>
        <dbReference type="PROSITE" id="PS50977"/>
    </source>
</evidence>
<sequence>MREARGVKEDSENAAPAGYRRSAGTPRAQARRRELLELVTDDLAAHGLVDLSLRRAAKAAGTTHKVLLYHFDGAEDLLREAVELLRERRLASSLAAAFAPDHAQTLAGRVRAVWPVLTGTGEGQRALDQALGLAMYDPERHAALAVDAAGHFLPALREMCPPQWSDQRKDEIAELVFAALRGFLVQRRTGGSDGAGGGEAGFEALLRMLEREEAAG</sequence>
<evidence type="ECO:0000313" key="6">
    <source>
        <dbReference type="Proteomes" id="UP000730482"/>
    </source>
</evidence>
<feature type="region of interest" description="Disordered" evidence="3">
    <location>
        <begin position="1"/>
        <end position="28"/>
    </location>
</feature>
<feature type="compositionally biased region" description="Basic and acidic residues" evidence="3">
    <location>
        <begin position="1"/>
        <end position="11"/>
    </location>
</feature>
<dbReference type="InterPro" id="IPR009057">
    <property type="entry name" value="Homeodomain-like_sf"/>
</dbReference>
<evidence type="ECO:0000256" key="1">
    <source>
        <dbReference type="ARBA" id="ARBA00023125"/>
    </source>
</evidence>
<protein>
    <submittedName>
        <fullName evidence="5">TetR/AcrR family transcriptional regulator</fullName>
    </submittedName>
</protein>
<feature type="domain" description="HTH tetR-type" evidence="4">
    <location>
        <begin position="29"/>
        <end position="89"/>
    </location>
</feature>
<evidence type="ECO:0000256" key="3">
    <source>
        <dbReference type="SAM" id="MobiDB-lite"/>
    </source>
</evidence>
<comment type="caution">
    <text evidence="5">The sequence shown here is derived from an EMBL/GenBank/DDBJ whole genome shotgun (WGS) entry which is preliminary data.</text>
</comment>
<gene>
    <name evidence="5" type="ORF">KGQ19_30140</name>
</gene>
<accession>A0ABS5KYJ4</accession>
<dbReference type="PROSITE" id="PS50977">
    <property type="entry name" value="HTH_TETR_2"/>
    <property type="match status" value="1"/>
</dbReference>
<evidence type="ECO:0000256" key="2">
    <source>
        <dbReference type="PROSITE-ProRule" id="PRU00335"/>
    </source>
</evidence>
<keyword evidence="1 2" id="KW-0238">DNA-binding</keyword>
<name>A0ABS5KYJ4_9ACTN</name>